<dbReference type="AlphaFoldDB" id="A0AAD9Q469"/>
<dbReference type="EMBL" id="JARQWQ010000071">
    <property type="protein sequence ID" value="KAK2554338.1"/>
    <property type="molecule type" value="Genomic_DNA"/>
</dbReference>
<protein>
    <submittedName>
        <fullName evidence="2">Uncharacterized protein</fullName>
    </submittedName>
</protein>
<feature type="compositionally biased region" description="Pro residues" evidence="1">
    <location>
        <begin position="102"/>
        <end position="114"/>
    </location>
</feature>
<comment type="caution">
    <text evidence="2">The sequence shown here is derived from an EMBL/GenBank/DDBJ whole genome shotgun (WGS) entry which is preliminary data.</text>
</comment>
<accession>A0AAD9Q469</accession>
<dbReference type="Proteomes" id="UP001249851">
    <property type="component" value="Unassembled WGS sequence"/>
</dbReference>
<dbReference type="InterPro" id="IPR038269">
    <property type="entry name" value="SCAN_sf"/>
</dbReference>
<organism evidence="2 3">
    <name type="scientific">Acropora cervicornis</name>
    <name type="common">Staghorn coral</name>
    <dbReference type="NCBI Taxonomy" id="6130"/>
    <lineage>
        <taxon>Eukaryota</taxon>
        <taxon>Metazoa</taxon>
        <taxon>Cnidaria</taxon>
        <taxon>Anthozoa</taxon>
        <taxon>Hexacorallia</taxon>
        <taxon>Scleractinia</taxon>
        <taxon>Astrocoeniina</taxon>
        <taxon>Acroporidae</taxon>
        <taxon>Acropora</taxon>
    </lineage>
</organism>
<dbReference type="SUPFAM" id="SSF47353">
    <property type="entry name" value="Retrovirus capsid dimerization domain-like"/>
    <property type="match status" value="1"/>
</dbReference>
<dbReference type="PANTHER" id="PTHR46888:SF13">
    <property type="entry name" value="RIBONUCLEASE H"/>
    <property type="match status" value="1"/>
</dbReference>
<proteinExistence type="predicted"/>
<feature type="compositionally biased region" description="Polar residues" evidence="1">
    <location>
        <begin position="133"/>
        <end position="145"/>
    </location>
</feature>
<evidence type="ECO:0000256" key="1">
    <source>
        <dbReference type="SAM" id="MobiDB-lite"/>
    </source>
</evidence>
<keyword evidence="3" id="KW-1185">Reference proteome</keyword>
<dbReference type="Gene3D" id="1.10.4020.10">
    <property type="entry name" value="DNA breaking-rejoining enzymes"/>
    <property type="match status" value="1"/>
</dbReference>
<gene>
    <name evidence="2" type="ORF">P5673_024349</name>
</gene>
<reference evidence="2" key="1">
    <citation type="journal article" date="2023" name="G3 (Bethesda)">
        <title>Whole genome assembly and annotation of the endangered Caribbean coral Acropora cervicornis.</title>
        <authorList>
            <person name="Selwyn J.D."/>
            <person name="Vollmer S.V."/>
        </authorList>
    </citation>
    <scope>NUCLEOTIDE SEQUENCE</scope>
    <source>
        <strain evidence="2">K2</strain>
    </source>
</reference>
<feature type="region of interest" description="Disordered" evidence="1">
    <location>
        <begin position="98"/>
        <end position="145"/>
    </location>
</feature>
<evidence type="ECO:0000313" key="3">
    <source>
        <dbReference type="Proteomes" id="UP001249851"/>
    </source>
</evidence>
<evidence type="ECO:0000313" key="2">
    <source>
        <dbReference type="EMBL" id="KAK2554338.1"/>
    </source>
</evidence>
<dbReference type="PANTHER" id="PTHR46888">
    <property type="entry name" value="ZINC KNUCKLE DOMAINCONTAINING PROTEIN-RELATED"/>
    <property type="match status" value="1"/>
</dbReference>
<name>A0AAD9Q469_ACRCE</name>
<sequence>MQKSLSEPCEDTFYDLKKDELISLAKHLKLEVKKAMRYRKVDKDHDKLRQVILIEEFKRCIHSDVRTFIDEQKAETLEDAARLAEEFSLSHKVMFVEKPKRPYPPPGQDPPPTPGCFGNQRSHQSEDLWRKQNPVNNSANRSKLS</sequence>
<reference evidence="2" key="2">
    <citation type="journal article" date="2023" name="Science">
        <title>Genomic signatures of disease resistance in endangered staghorn corals.</title>
        <authorList>
            <person name="Vollmer S.V."/>
            <person name="Selwyn J.D."/>
            <person name="Despard B.A."/>
            <person name="Roesel C.L."/>
        </authorList>
    </citation>
    <scope>NUCLEOTIDE SEQUENCE</scope>
    <source>
        <strain evidence="2">K2</strain>
    </source>
</reference>